<dbReference type="GO" id="GO:0005930">
    <property type="term" value="C:axoneme"/>
    <property type="evidence" value="ECO:0007669"/>
    <property type="project" value="UniProtKB-SubCell"/>
</dbReference>
<gene>
    <name evidence="2" type="ORF">HYH03_017892</name>
</gene>
<keyword evidence="3" id="KW-1185">Reference proteome</keyword>
<dbReference type="InterPro" id="IPR032675">
    <property type="entry name" value="LRR_dom_sf"/>
</dbReference>
<comment type="caution">
    <text evidence="2">The sequence shown here is derived from an EMBL/GenBank/DDBJ whole genome shotgun (WGS) entry which is preliminary data.</text>
</comment>
<proteinExistence type="predicted"/>
<dbReference type="EMBL" id="JAEHOE010000184">
    <property type="protein sequence ID" value="KAG2483235.1"/>
    <property type="molecule type" value="Genomic_DNA"/>
</dbReference>
<evidence type="ECO:0000313" key="3">
    <source>
        <dbReference type="Proteomes" id="UP000612055"/>
    </source>
</evidence>
<evidence type="ECO:0000256" key="1">
    <source>
        <dbReference type="ARBA" id="ARBA00004430"/>
    </source>
</evidence>
<dbReference type="Gene3D" id="3.80.10.10">
    <property type="entry name" value="Ribonuclease Inhibitor"/>
    <property type="match status" value="1"/>
</dbReference>
<organism evidence="2 3">
    <name type="scientific">Edaphochlamys debaryana</name>
    <dbReference type="NCBI Taxonomy" id="47281"/>
    <lineage>
        <taxon>Eukaryota</taxon>
        <taxon>Viridiplantae</taxon>
        <taxon>Chlorophyta</taxon>
        <taxon>core chlorophytes</taxon>
        <taxon>Chlorophyceae</taxon>
        <taxon>CS clade</taxon>
        <taxon>Chlamydomonadales</taxon>
        <taxon>Chlamydomonadales incertae sedis</taxon>
        <taxon>Edaphochlamys</taxon>
    </lineage>
</organism>
<evidence type="ECO:0000313" key="2">
    <source>
        <dbReference type="EMBL" id="KAG2483235.1"/>
    </source>
</evidence>
<comment type="subcellular location">
    <subcellularLocation>
        <location evidence="1">Cytoplasm</location>
        <location evidence="1">Cytoskeleton</location>
        <location evidence="1">Cilium axoneme</location>
    </subcellularLocation>
</comment>
<dbReference type="AlphaFoldDB" id="A0A836BNQ2"/>
<reference evidence="2" key="1">
    <citation type="journal article" date="2020" name="bioRxiv">
        <title>Comparative genomics of Chlamydomonas.</title>
        <authorList>
            <person name="Craig R.J."/>
            <person name="Hasan A.R."/>
            <person name="Ness R.W."/>
            <person name="Keightley P.D."/>
        </authorList>
    </citation>
    <scope>NUCLEOTIDE SEQUENCE</scope>
    <source>
        <strain evidence="2">CCAP 11/70</strain>
    </source>
</reference>
<sequence>MLNGEFGGPSGKDAYDRSRAEALDEFADGLKHLLGANEYSTQRLTHLGLNLPHECDMPPRLAQALSGGTQLTTLMAYVRLDRAGVAEPLSRLRSLKDLLVSFCEQPLLAPLLSPLTALTSLRLGSTSCELPAAALTGLHSLANLSATYSTLSVSTLAQLSSLTGLCAQALILSDDDRQALQTAPHRCDWRLPAKLEDVYLEEQAADVLGAMRGSPAHVAKWEMHLTAGQAFLDLQGVLSEDDFLVTLTERGEAGLASCMEFLAGRMSRDSEIYLDLHCYPILPVGGLAEAGPGWRNHTPWLSPLARAGVPELILEHLALSEEDFGAVASNAQLRKLQVYETCRYPWRALLQLAEAPALEKLGVDIDKWCGEEQVGPFAPPPDAASVLATLLAGTPPRLSVELRYYEQALSEETEAEVWAWYEAAQEAVEEAGADLDRLSLHGG</sequence>
<dbReference type="Proteomes" id="UP000612055">
    <property type="component" value="Unassembled WGS sequence"/>
</dbReference>
<accession>A0A836BNQ2</accession>
<dbReference type="SUPFAM" id="SSF52058">
    <property type="entry name" value="L domain-like"/>
    <property type="match status" value="1"/>
</dbReference>
<protein>
    <submittedName>
        <fullName evidence="2">Uncharacterized protein</fullName>
    </submittedName>
</protein>
<name>A0A836BNQ2_9CHLO</name>